<dbReference type="InterPro" id="IPR045340">
    <property type="entry name" value="DUF6533"/>
</dbReference>
<dbReference type="OrthoDB" id="3052633at2759"/>
<evidence type="ECO:0000313" key="3">
    <source>
        <dbReference type="EMBL" id="KAH8103523.1"/>
    </source>
</evidence>
<evidence type="ECO:0000256" key="1">
    <source>
        <dbReference type="SAM" id="Phobius"/>
    </source>
</evidence>
<dbReference type="Proteomes" id="UP000813824">
    <property type="component" value="Unassembled WGS sequence"/>
</dbReference>
<comment type="caution">
    <text evidence="3">The sequence shown here is derived from an EMBL/GenBank/DDBJ whole genome shotgun (WGS) entry which is preliminary data.</text>
</comment>
<feature type="transmembrane region" description="Helical" evidence="1">
    <location>
        <begin position="62"/>
        <end position="82"/>
    </location>
</feature>
<keyword evidence="4" id="KW-1185">Reference proteome</keyword>
<feature type="transmembrane region" description="Helical" evidence="1">
    <location>
        <begin position="193"/>
        <end position="219"/>
    </location>
</feature>
<accession>A0A8K0UT56</accession>
<keyword evidence="1" id="KW-0812">Transmembrane</keyword>
<dbReference type="AlphaFoldDB" id="A0A8K0UT56"/>
<organism evidence="3 4">
    <name type="scientific">Cristinia sonorae</name>
    <dbReference type="NCBI Taxonomy" id="1940300"/>
    <lineage>
        <taxon>Eukaryota</taxon>
        <taxon>Fungi</taxon>
        <taxon>Dikarya</taxon>
        <taxon>Basidiomycota</taxon>
        <taxon>Agaricomycotina</taxon>
        <taxon>Agaricomycetes</taxon>
        <taxon>Agaricomycetidae</taxon>
        <taxon>Agaricales</taxon>
        <taxon>Pleurotineae</taxon>
        <taxon>Stephanosporaceae</taxon>
        <taxon>Cristinia</taxon>
    </lineage>
</organism>
<feature type="transmembrane region" description="Helical" evidence="1">
    <location>
        <begin position="155"/>
        <end position="173"/>
    </location>
</feature>
<evidence type="ECO:0000313" key="4">
    <source>
        <dbReference type="Proteomes" id="UP000813824"/>
    </source>
</evidence>
<gene>
    <name evidence="3" type="ORF">BXZ70DRAFT_1055738</name>
</gene>
<keyword evidence="1" id="KW-1133">Transmembrane helix</keyword>
<name>A0A8K0UT56_9AGAR</name>
<proteinExistence type="predicted"/>
<sequence>MSDANGVLKTFVSNSVVFSSLGKHFFSTKYESRTKTPSVALIVYDTSLTFSREVKCIWKRKFSAVTVLYVLQRYVVIAALVAKLPWSSSQFPVFTGIQVQGCILDLCDVHDSQHDLYRTHFTPPSLGYLSTALVTRHLYRTSGAIFAVHKHIPPLTRAAVITTDILIVFFIWYKTVDSWTLRDIRFKGASGPLLTTVLIQNGTIYFVVLTALNIVTLVMDKVPTVGVYGGLYSYVGSAISANLSARFFLDLRMVYFQRADPNFPTMASSVRFAGASIIGNIGAPMSFEDSAWVMSAGLEAEERPVYSDDPIMAHPAISAVDLGGGDDADVAREGA</sequence>
<reference evidence="3" key="1">
    <citation type="journal article" date="2021" name="New Phytol.">
        <title>Evolutionary innovations through gain and loss of genes in the ectomycorrhizal Boletales.</title>
        <authorList>
            <person name="Wu G."/>
            <person name="Miyauchi S."/>
            <person name="Morin E."/>
            <person name="Kuo A."/>
            <person name="Drula E."/>
            <person name="Varga T."/>
            <person name="Kohler A."/>
            <person name="Feng B."/>
            <person name="Cao Y."/>
            <person name="Lipzen A."/>
            <person name="Daum C."/>
            <person name="Hundley H."/>
            <person name="Pangilinan J."/>
            <person name="Johnson J."/>
            <person name="Barry K."/>
            <person name="LaButti K."/>
            <person name="Ng V."/>
            <person name="Ahrendt S."/>
            <person name="Min B."/>
            <person name="Choi I.G."/>
            <person name="Park H."/>
            <person name="Plett J.M."/>
            <person name="Magnuson J."/>
            <person name="Spatafora J.W."/>
            <person name="Nagy L.G."/>
            <person name="Henrissat B."/>
            <person name="Grigoriev I.V."/>
            <person name="Yang Z.L."/>
            <person name="Xu J."/>
            <person name="Martin F.M."/>
        </authorList>
    </citation>
    <scope>NUCLEOTIDE SEQUENCE</scope>
    <source>
        <strain evidence="3">KKN 215</strain>
    </source>
</reference>
<dbReference type="Pfam" id="PF20151">
    <property type="entry name" value="DUF6533"/>
    <property type="match status" value="1"/>
</dbReference>
<keyword evidence="1" id="KW-0472">Membrane</keyword>
<protein>
    <recommendedName>
        <fullName evidence="2">DUF6533 domain-containing protein</fullName>
    </recommendedName>
</protein>
<evidence type="ECO:0000259" key="2">
    <source>
        <dbReference type="Pfam" id="PF20151"/>
    </source>
</evidence>
<feature type="transmembrane region" description="Helical" evidence="1">
    <location>
        <begin position="231"/>
        <end position="249"/>
    </location>
</feature>
<dbReference type="EMBL" id="JAEVFJ010000007">
    <property type="protein sequence ID" value="KAH8103523.1"/>
    <property type="molecule type" value="Genomic_DNA"/>
</dbReference>
<feature type="domain" description="DUF6533" evidence="2">
    <location>
        <begin position="38"/>
        <end position="77"/>
    </location>
</feature>